<comment type="similarity">
    <text evidence="1">Belongs to the ribonucleoside diphosphate reductase large chain family.</text>
</comment>
<evidence type="ECO:0000256" key="3">
    <source>
        <dbReference type="ARBA" id="ARBA00023002"/>
    </source>
</evidence>
<dbReference type="SUPFAM" id="SSF51998">
    <property type="entry name" value="PFL-like glycyl radical enzymes"/>
    <property type="match status" value="1"/>
</dbReference>
<dbReference type="EMBL" id="LAZR01050403">
    <property type="protein sequence ID" value="KKK87437.1"/>
    <property type="molecule type" value="Genomic_DNA"/>
</dbReference>
<feature type="domain" description="Ribonucleotide reductase large subunit C-terminal" evidence="5">
    <location>
        <begin position="180"/>
        <end position="276"/>
    </location>
</feature>
<organism evidence="6">
    <name type="scientific">marine sediment metagenome</name>
    <dbReference type="NCBI Taxonomy" id="412755"/>
    <lineage>
        <taxon>unclassified sequences</taxon>
        <taxon>metagenomes</taxon>
        <taxon>ecological metagenomes</taxon>
    </lineage>
</organism>
<dbReference type="PANTHER" id="PTHR11573:SF6">
    <property type="entry name" value="RIBONUCLEOSIDE-DIPHOSPHATE REDUCTASE LARGE SUBUNIT"/>
    <property type="match status" value="1"/>
</dbReference>
<keyword evidence="3" id="KW-0560">Oxidoreductase</keyword>
<accession>A0A0F8Z137</accession>
<dbReference type="SUPFAM" id="SSF48168">
    <property type="entry name" value="R1 subunit of ribonucleotide reductase, N-terminal domain"/>
    <property type="match status" value="1"/>
</dbReference>
<dbReference type="Pfam" id="PF02867">
    <property type="entry name" value="Ribonuc_red_lgC"/>
    <property type="match status" value="1"/>
</dbReference>
<dbReference type="InterPro" id="IPR008926">
    <property type="entry name" value="RNR_R1-su_N"/>
</dbReference>
<dbReference type="InterPro" id="IPR039718">
    <property type="entry name" value="Rrm1"/>
</dbReference>
<evidence type="ECO:0000256" key="2">
    <source>
        <dbReference type="ARBA" id="ARBA00012274"/>
    </source>
</evidence>
<evidence type="ECO:0000313" key="6">
    <source>
        <dbReference type="EMBL" id="KKK87437.1"/>
    </source>
</evidence>
<dbReference type="InterPro" id="IPR000788">
    <property type="entry name" value="RNR_lg_C"/>
</dbReference>
<dbReference type="GO" id="GO:0005971">
    <property type="term" value="C:ribonucleoside-diphosphate reductase complex"/>
    <property type="evidence" value="ECO:0007669"/>
    <property type="project" value="TreeGrafter"/>
</dbReference>
<dbReference type="EC" id="1.17.4.1" evidence="2"/>
<feature type="domain" description="Ribonucleotide reductase large subunit N-terminal" evidence="4">
    <location>
        <begin position="104"/>
        <end position="176"/>
    </location>
</feature>
<proteinExistence type="inferred from homology"/>
<dbReference type="Pfam" id="PF00317">
    <property type="entry name" value="Ribonuc_red_lgN"/>
    <property type="match status" value="1"/>
</dbReference>
<dbReference type="GO" id="GO:0009263">
    <property type="term" value="P:deoxyribonucleotide biosynthetic process"/>
    <property type="evidence" value="ECO:0007669"/>
    <property type="project" value="InterPro"/>
</dbReference>
<dbReference type="GO" id="GO:0005524">
    <property type="term" value="F:ATP binding"/>
    <property type="evidence" value="ECO:0007669"/>
    <property type="project" value="InterPro"/>
</dbReference>
<dbReference type="GO" id="GO:0004748">
    <property type="term" value="F:ribonucleoside-diphosphate reductase activity, thioredoxin disulfide as acceptor"/>
    <property type="evidence" value="ECO:0007669"/>
    <property type="project" value="UniProtKB-EC"/>
</dbReference>
<comment type="caution">
    <text evidence="6">The sequence shown here is derived from an EMBL/GenBank/DDBJ whole genome shotgun (WGS) entry which is preliminary data.</text>
</comment>
<gene>
    <name evidence="6" type="ORF">LCGC14_2753240</name>
</gene>
<name>A0A0F8Z137_9ZZZZ</name>
<dbReference type="AlphaFoldDB" id="A0A0F8Z137"/>
<evidence type="ECO:0000259" key="4">
    <source>
        <dbReference type="Pfam" id="PF00317"/>
    </source>
</evidence>
<reference evidence="6" key="1">
    <citation type="journal article" date="2015" name="Nature">
        <title>Complex archaea that bridge the gap between prokaryotes and eukaryotes.</title>
        <authorList>
            <person name="Spang A."/>
            <person name="Saw J.H."/>
            <person name="Jorgensen S.L."/>
            <person name="Zaremba-Niedzwiedzka K."/>
            <person name="Martijn J."/>
            <person name="Lind A.E."/>
            <person name="van Eijk R."/>
            <person name="Schleper C."/>
            <person name="Guy L."/>
            <person name="Ettema T.J."/>
        </authorList>
    </citation>
    <scope>NUCLEOTIDE SEQUENCE</scope>
</reference>
<evidence type="ECO:0000259" key="5">
    <source>
        <dbReference type="Pfam" id="PF02867"/>
    </source>
</evidence>
<dbReference type="PANTHER" id="PTHR11573">
    <property type="entry name" value="RIBONUCLEOSIDE-DIPHOSPHATE REDUCTASE LARGE CHAIN"/>
    <property type="match status" value="1"/>
</dbReference>
<feature type="non-terminal residue" evidence="6">
    <location>
        <position position="1"/>
    </location>
</feature>
<dbReference type="UniPathway" id="UPA00326"/>
<sequence length="284" mass="32654">EKDLDDPVICKTRHLGALESLRRVLLAIAEGANYKATNHPDWSLLAGRIEIQRLKLQIPETFSEMLNENITVWRNDEGYNYYDFANRHAKELEAMIIPERDYDLYFFGVRTLEKSYLMRLIDGEQHFLETPQRMYLRIAAFLWMPNLEMTRQYYDLMSTGAFTHASPTMFHAGITKGSLASCFLLTMQDDLEKIFKCLGQCAMISKSAGGIGLDITNIRHSKVGHLGQSSGIVPMLKVYDAGMRYVDQAGRRKGSATIFLQPWHIDFPDFLLLKRQQYFYGQSA</sequence>
<protein>
    <recommendedName>
        <fullName evidence="2">ribonucleoside-diphosphate reductase</fullName>
        <ecNumber evidence="2">1.17.4.1</ecNumber>
    </recommendedName>
</protein>
<dbReference type="InterPro" id="IPR013509">
    <property type="entry name" value="RNR_lsu_N"/>
</dbReference>
<dbReference type="Gene3D" id="3.20.70.20">
    <property type="match status" value="1"/>
</dbReference>
<evidence type="ECO:0000256" key="1">
    <source>
        <dbReference type="ARBA" id="ARBA00010406"/>
    </source>
</evidence>